<reference evidence="1" key="1">
    <citation type="journal article" date="2020" name="Stud. Mycol.">
        <title>101 Dothideomycetes genomes: a test case for predicting lifestyles and emergence of pathogens.</title>
        <authorList>
            <person name="Haridas S."/>
            <person name="Albert R."/>
            <person name="Binder M."/>
            <person name="Bloem J."/>
            <person name="Labutti K."/>
            <person name="Salamov A."/>
            <person name="Andreopoulos B."/>
            <person name="Baker S."/>
            <person name="Barry K."/>
            <person name="Bills G."/>
            <person name="Bluhm B."/>
            <person name="Cannon C."/>
            <person name="Castanera R."/>
            <person name="Culley D."/>
            <person name="Daum C."/>
            <person name="Ezra D."/>
            <person name="Gonzalez J."/>
            <person name="Henrissat B."/>
            <person name="Kuo A."/>
            <person name="Liang C."/>
            <person name="Lipzen A."/>
            <person name="Lutzoni F."/>
            <person name="Magnuson J."/>
            <person name="Mondo S."/>
            <person name="Nolan M."/>
            <person name="Ohm R."/>
            <person name="Pangilinan J."/>
            <person name="Park H.-J."/>
            <person name="Ramirez L."/>
            <person name="Alfaro M."/>
            <person name="Sun H."/>
            <person name="Tritt A."/>
            <person name="Yoshinaga Y."/>
            <person name="Zwiers L.-H."/>
            <person name="Turgeon B."/>
            <person name="Goodwin S."/>
            <person name="Spatafora J."/>
            <person name="Crous P."/>
            <person name="Grigoriev I."/>
        </authorList>
    </citation>
    <scope>NUCLEOTIDE SEQUENCE</scope>
    <source>
        <strain evidence="1">CBS 123094</strain>
    </source>
</reference>
<sequence length="168" mass="18997">MRSCIIQWSYQASCMRFLTHSPLRLEDGLKSNAIAQCVRNAWRRSASEDQTWHSDIRRHLSKISDPVTSSCPIAQGSREEGPLGSTSNCPYARPPWKILTIVTFAREMQGAQGLATRGKPRSYTPRSLFRRMMAVRSSQNETRCHLQLTLNIYSPLSCGAAERLDLII</sequence>
<dbReference type="EMBL" id="ML977601">
    <property type="protein sequence ID" value="KAF1998793.1"/>
    <property type="molecule type" value="Genomic_DNA"/>
</dbReference>
<dbReference type="Proteomes" id="UP000799779">
    <property type="component" value="Unassembled WGS sequence"/>
</dbReference>
<name>A0A6A5WA66_9PLEO</name>
<gene>
    <name evidence="1" type="ORF">P154DRAFT_244449</name>
</gene>
<evidence type="ECO:0000313" key="2">
    <source>
        <dbReference type="Proteomes" id="UP000799779"/>
    </source>
</evidence>
<keyword evidence="2" id="KW-1185">Reference proteome</keyword>
<proteinExistence type="predicted"/>
<accession>A0A6A5WA66</accession>
<protein>
    <submittedName>
        <fullName evidence="1">Uncharacterized protein</fullName>
    </submittedName>
</protein>
<evidence type="ECO:0000313" key="1">
    <source>
        <dbReference type="EMBL" id="KAF1998793.1"/>
    </source>
</evidence>
<dbReference type="AlphaFoldDB" id="A0A6A5WA66"/>
<organism evidence="1 2">
    <name type="scientific">Amniculicola lignicola CBS 123094</name>
    <dbReference type="NCBI Taxonomy" id="1392246"/>
    <lineage>
        <taxon>Eukaryota</taxon>
        <taxon>Fungi</taxon>
        <taxon>Dikarya</taxon>
        <taxon>Ascomycota</taxon>
        <taxon>Pezizomycotina</taxon>
        <taxon>Dothideomycetes</taxon>
        <taxon>Pleosporomycetidae</taxon>
        <taxon>Pleosporales</taxon>
        <taxon>Amniculicolaceae</taxon>
        <taxon>Amniculicola</taxon>
    </lineage>
</organism>